<dbReference type="Proteomes" id="UP000034182">
    <property type="component" value="Unassembled WGS sequence"/>
</dbReference>
<proteinExistence type="predicted"/>
<sequence>MSSQPWLDDLSEDWDDRPPIFSPPPNLETPIKVPASRIPRLPSSPALAEVLNTDIPGSPSPSRPLPGKRKVAVLGERTNSDNNILNNDPPSRSVSAESTGSVVQHSAADIKPPTPRSISAESSGSVVQHSTVEIKPSNASPARPKKLQDTPEWRRRLLNGKMGYGDQKDLFSPMGLENMFQPPTIARSSPISKRRAGISAIKDSFAMPSSPPPWPSQLSQSRSSPARNSLRWNLNNNAMNADVGYGSASEENMSEDDSDVSWEDENNDASDNGDDNVSDTGSEVRHSLAENDAAEYIPEARQSHHQKHDSQDASLPEIRTQDDTSKADRESAFGRLPPLNTSSAQNPRAVSNRSELTDDSFGPVYITKHRTEDGNVEYAAVDLSKSELEKMRNPSTEQQQPQQSNFGESMHSYGSMGSQPMPEDLPAGTPEQAPTGDFVNMKRGEFSADAL</sequence>
<evidence type="ECO:0000256" key="1">
    <source>
        <dbReference type="ARBA" id="ARBA00022614"/>
    </source>
</evidence>
<dbReference type="GO" id="GO:1902412">
    <property type="term" value="P:regulation of mitotic cytokinesis"/>
    <property type="evidence" value="ECO:0007669"/>
    <property type="project" value="TreeGrafter"/>
</dbReference>
<keyword evidence="1" id="KW-0433">Leucine-rich repeat</keyword>
<feature type="compositionally biased region" description="Polar residues" evidence="3">
    <location>
        <begin position="116"/>
        <end position="131"/>
    </location>
</feature>
<feature type="compositionally biased region" description="Basic and acidic residues" evidence="3">
    <location>
        <begin position="319"/>
        <end position="332"/>
    </location>
</feature>
<dbReference type="EMBL" id="LAQI01000242">
    <property type="protein sequence ID" value="KKY14135.1"/>
    <property type="molecule type" value="Genomic_DNA"/>
</dbReference>
<feature type="compositionally biased region" description="Basic and acidic residues" evidence="3">
    <location>
        <begin position="440"/>
        <end position="451"/>
    </location>
</feature>
<protein>
    <submittedName>
        <fullName evidence="4">Putative conserved leucine-rich repeat protein</fullName>
    </submittedName>
</protein>
<organism evidence="4 5">
    <name type="scientific">Diplodia seriata</name>
    <dbReference type="NCBI Taxonomy" id="420778"/>
    <lineage>
        <taxon>Eukaryota</taxon>
        <taxon>Fungi</taxon>
        <taxon>Dikarya</taxon>
        <taxon>Ascomycota</taxon>
        <taxon>Pezizomycotina</taxon>
        <taxon>Dothideomycetes</taxon>
        <taxon>Dothideomycetes incertae sedis</taxon>
        <taxon>Botryosphaeriales</taxon>
        <taxon>Botryosphaeriaceae</taxon>
        <taxon>Diplodia</taxon>
    </lineage>
</organism>
<evidence type="ECO:0000256" key="2">
    <source>
        <dbReference type="ARBA" id="ARBA00022737"/>
    </source>
</evidence>
<keyword evidence="2" id="KW-0677">Repeat</keyword>
<accession>A0A0G2GAF5</accession>
<comment type="caution">
    <text evidence="4">The sequence shown here is derived from an EMBL/GenBank/DDBJ whole genome shotgun (WGS) entry which is preliminary data.</text>
</comment>
<evidence type="ECO:0000313" key="5">
    <source>
        <dbReference type="Proteomes" id="UP000034182"/>
    </source>
</evidence>
<dbReference type="AlphaFoldDB" id="A0A0G2GAF5"/>
<reference evidence="4 5" key="2">
    <citation type="submission" date="2015-05" db="EMBL/GenBank/DDBJ databases">
        <title>Distinctive expansion of gene families associated with plant cell wall degradation and secondary metabolism in the genomes of grapevine trunk pathogens.</title>
        <authorList>
            <person name="Lawrence D.P."/>
            <person name="Travadon R."/>
            <person name="Rolshausen P.E."/>
            <person name="Baumgartner K."/>
        </authorList>
    </citation>
    <scope>NUCLEOTIDE SEQUENCE [LARGE SCALE GENOMIC DNA]</scope>
    <source>
        <strain evidence="4">DS831</strain>
    </source>
</reference>
<feature type="region of interest" description="Disordered" evidence="3">
    <location>
        <begin position="203"/>
        <end position="360"/>
    </location>
</feature>
<evidence type="ECO:0000256" key="3">
    <source>
        <dbReference type="SAM" id="MobiDB-lite"/>
    </source>
</evidence>
<feature type="compositionally biased region" description="Low complexity" evidence="3">
    <location>
        <begin position="216"/>
        <end position="225"/>
    </location>
</feature>
<feature type="compositionally biased region" description="Acidic residues" evidence="3">
    <location>
        <begin position="252"/>
        <end position="277"/>
    </location>
</feature>
<feature type="compositionally biased region" description="Polar residues" evidence="3">
    <location>
        <begin position="80"/>
        <end position="104"/>
    </location>
</feature>
<feature type="compositionally biased region" description="Polar residues" evidence="3">
    <location>
        <begin position="339"/>
        <end position="354"/>
    </location>
</feature>
<dbReference type="GO" id="GO:0031028">
    <property type="term" value="P:septation initiation signaling"/>
    <property type="evidence" value="ECO:0007669"/>
    <property type="project" value="TreeGrafter"/>
</dbReference>
<reference evidence="4 5" key="1">
    <citation type="submission" date="2015-03" db="EMBL/GenBank/DDBJ databases">
        <authorList>
            <person name="Morales-Cruz A."/>
            <person name="Amrine K.C."/>
            <person name="Cantu D."/>
        </authorList>
    </citation>
    <scope>NUCLEOTIDE SEQUENCE [LARGE SCALE GENOMIC DNA]</scope>
    <source>
        <strain evidence="4">DS831</strain>
    </source>
</reference>
<feature type="region of interest" description="Disordered" evidence="3">
    <location>
        <begin position="1"/>
        <end position="152"/>
    </location>
</feature>
<dbReference type="PANTHER" id="PTHR47566:SF1">
    <property type="entry name" value="PROTEIN NUD1"/>
    <property type="match status" value="1"/>
</dbReference>
<dbReference type="GO" id="GO:0035591">
    <property type="term" value="F:signaling adaptor activity"/>
    <property type="evidence" value="ECO:0007669"/>
    <property type="project" value="TreeGrafter"/>
</dbReference>
<name>A0A0G2GAF5_9PEZI</name>
<gene>
    <name evidence="4" type="ORF">UCDDS831_g08457</name>
</gene>
<feature type="region of interest" description="Disordered" evidence="3">
    <location>
        <begin position="384"/>
        <end position="451"/>
    </location>
</feature>
<evidence type="ECO:0000313" key="4">
    <source>
        <dbReference type="EMBL" id="KKY14135.1"/>
    </source>
</evidence>
<feature type="compositionally biased region" description="Polar residues" evidence="3">
    <location>
        <begin position="226"/>
        <end position="239"/>
    </location>
</feature>
<dbReference type="InterPro" id="IPR052574">
    <property type="entry name" value="CDIRP"/>
</dbReference>
<dbReference type="PANTHER" id="PTHR47566">
    <property type="match status" value="1"/>
</dbReference>
<feature type="compositionally biased region" description="Polar residues" evidence="3">
    <location>
        <begin position="393"/>
        <end position="407"/>
    </location>
</feature>
<dbReference type="GO" id="GO:0061499">
    <property type="term" value="C:outer plaque of mitotic spindle pole body"/>
    <property type="evidence" value="ECO:0007669"/>
    <property type="project" value="TreeGrafter"/>
</dbReference>